<feature type="domain" description="Solute-binding protein family 3/N-terminal" evidence="4">
    <location>
        <begin position="41"/>
        <end position="264"/>
    </location>
</feature>
<dbReference type="SMART" id="SM00062">
    <property type="entry name" value="PBPb"/>
    <property type="match status" value="1"/>
</dbReference>
<dbReference type="Gene3D" id="3.40.190.10">
    <property type="entry name" value="Periplasmic binding protein-like II"/>
    <property type="match status" value="2"/>
</dbReference>
<organism evidence="5 6">
    <name type="scientific">Alkalimonas delamerensis</name>
    <dbReference type="NCBI Taxonomy" id="265981"/>
    <lineage>
        <taxon>Bacteria</taxon>
        <taxon>Pseudomonadati</taxon>
        <taxon>Pseudomonadota</taxon>
        <taxon>Gammaproteobacteria</taxon>
        <taxon>Alkalimonas</taxon>
    </lineage>
</organism>
<name>A0ABT9GKC3_9GAMM</name>
<feature type="signal peptide" evidence="3">
    <location>
        <begin position="1"/>
        <end position="36"/>
    </location>
</feature>
<evidence type="ECO:0000313" key="6">
    <source>
        <dbReference type="Proteomes" id="UP001236258"/>
    </source>
</evidence>
<accession>A0ABT9GKC3</accession>
<evidence type="ECO:0000259" key="4">
    <source>
        <dbReference type="SMART" id="SM00062"/>
    </source>
</evidence>
<evidence type="ECO:0000256" key="2">
    <source>
        <dbReference type="ARBA" id="ARBA00022729"/>
    </source>
</evidence>
<dbReference type="SUPFAM" id="SSF53850">
    <property type="entry name" value="Periplasmic binding protein-like II"/>
    <property type="match status" value="1"/>
</dbReference>
<sequence>MQHPLAAKPMMKTLCRSICSLLLGCFAAMSSIPSNADEAIELYWCLDDFPNRHHYPADGEPYGPTVDFMQEVARRAGVRLRFSQNTPFARCLRMMEQGKVDVMTSLNTSPERAEFMHLIPYDQARPEVVLLRQDSPDIWSVAELSHLSLMVIRGYTYNADILNIISRHQQTIEVDSLESGLNMLLLKRADALLAPVQSSRNLMQTNPRYHGQFKTASLAIQLAEPRYVHIGLSKASPNARLETQLRLAVKSMIADDLVHRYFHALPEVPAQ</sequence>
<dbReference type="InterPro" id="IPR001638">
    <property type="entry name" value="Solute-binding_3/MltF_N"/>
</dbReference>
<reference evidence="5 6" key="1">
    <citation type="submission" date="2023-08" db="EMBL/GenBank/DDBJ databases">
        <authorList>
            <person name="Joshi A."/>
            <person name="Thite S."/>
        </authorList>
    </citation>
    <scope>NUCLEOTIDE SEQUENCE [LARGE SCALE GENOMIC DNA]</scope>
    <source>
        <strain evidence="5 6">1E1</strain>
    </source>
</reference>
<protein>
    <submittedName>
        <fullName evidence="5">Transporter substrate-binding domain-containing protein</fullName>
    </submittedName>
</protein>
<evidence type="ECO:0000313" key="5">
    <source>
        <dbReference type="EMBL" id="MDP4527415.1"/>
    </source>
</evidence>
<dbReference type="RefSeq" id="WP_305943673.1">
    <property type="nucleotide sequence ID" value="NZ_JAUZVY010000001.1"/>
</dbReference>
<comment type="similarity">
    <text evidence="1">Belongs to the bacterial solute-binding protein 3 family.</text>
</comment>
<evidence type="ECO:0000256" key="3">
    <source>
        <dbReference type="SAM" id="SignalP"/>
    </source>
</evidence>
<comment type="caution">
    <text evidence="5">The sequence shown here is derived from an EMBL/GenBank/DDBJ whole genome shotgun (WGS) entry which is preliminary data.</text>
</comment>
<gene>
    <name evidence="5" type="ORF">Q3O59_00045</name>
</gene>
<evidence type="ECO:0000256" key="1">
    <source>
        <dbReference type="ARBA" id="ARBA00010333"/>
    </source>
</evidence>
<keyword evidence="2 3" id="KW-0732">Signal</keyword>
<dbReference type="PANTHER" id="PTHR35936:SF6">
    <property type="entry name" value="AMINO ACID ABC TRANSPORTER SUBSTRATE-BINDING PAAT FAMILY PROTEIN"/>
    <property type="match status" value="1"/>
</dbReference>
<dbReference type="PANTHER" id="PTHR35936">
    <property type="entry name" value="MEMBRANE-BOUND LYTIC MUREIN TRANSGLYCOSYLASE F"/>
    <property type="match status" value="1"/>
</dbReference>
<proteinExistence type="inferred from homology"/>
<dbReference type="EMBL" id="JAUZVY010000001">
    <property type="protein sequence ID" value="MDP4527415.1"/>
    <property type="molecule type" value="Genomic_DNA"/>
</dbReference>
<feature type="chain" id="PRO_5046744940" evidence="3">
    <location>
        <begin position="37"/>
        <end position="271"/>
    </location>
</feature>
<keyword evidence="6" id="KW-1185">Reference proteome</keyword>
<dbReference type="Pfam" id="PF00497">
    <property type="entry name" value="SBP_bac_3"/>
    <property type="match status" value="1"/>
</dbReference>
<dbReference type="Proteomes" id="UP001236258">
    <property type="component" value="Unassembled WGS sequence"/>
</dbReference>